<reference evidence="3 4" key="1">
    <citation type="submission" date="2024-10" db="EMBL/GenBank/DDBJ databases">
        <title>The Natural Products Discovery Center: Release of the First 8490 Sequenced Strains for Exploring Actinobacteria Biosynthetic Diversity.</title>
        <authorList>
            <person name="Kalkreuter E."/>
            <person name="Kautsar S.A."/>
            <person name="Yang D."/>
            <person name="Bader C.D."/>
            <person name="Teijaro C.N."/>
            <person name="Fluegel L."/>
            <person name="Davis C.M."/>
            <person name="Simpson J.R."/>
            <person name="Lauterbach L."/>
            <person name="Steele A.D."/>
            <person name="Gui C."/>
            <person name="Meng S."/>
            <person name="Li G."/>
            <person name="Viehrig K."/>
            <person name="Ye F."/>
            <person name="Su P."/>
            <person name="Kiefer A.F."/>
            <person name="Nichols A."/>
            <person name="Cepeda A.J."/>
            <person name="Yan W."/>
            <person name="Fan B."/>
            <person name="Jiang Y."/>
            <person name="Adhikari A."/>
            <person name="Zheng C.-J."/>
            <person name="Schuster L."/>
            <person name="Cowan T.M."/>
            <person name="Smanski M.J."/>
            <person name="Chevrette M.G."/>
            <person name="De Carvalho L.P.S."/>
            <person name="Shen B."/>
        </authorList>
    </citation>
    <scope>NUCLEOTIDE SEQUENCE [LARGE SCALE GENOMIC DNA]</scope>
    <source>
        <strain evidence="3 4">NPDC001650</strain>
    </source>
</reference>
<keyword evidence="4" id="KW-1185">Reference proteome</keyword>
<evidence type="ECO:0000256" key="2">
    <source>
        <dbReference type="SAM" id="Phobius"/>
    </source>
</evidence>
<dbReference type="EMBL" id="JBIAUT010000004">
    <property type="protein sequence ID" value="MFF4217547.1"/>
    <property type="molecule type" value="Genomic_DNA"/>
</dbReference>
<feature type="region of interest" description="Disordered" evidence="1">
    <location>
        <begin position="1"/>
        <end position="22"/>
    </location>
</feature>
<evidence type="ECO:0000313" key="3">
    <source>
        <dbReference type="EMBL" id="MFF4217547.1"/>
    </source>
</evidence>
<keyword evidence="2" id="KW-1133">Transmembrane helix</keyword>
<feature type="transmembrane region" description="Helical" evidence="2">
    <location>
        <begin position="116"/>
        <end position="138"/>
    </location>
</feature>
<feature type="transmembrane region" description="Helical" evidence="2">
    <location>
        <begin position="59"/>
        <end position="81"/>
    </location>
</feature>
<dbReference type="RefSeq" id="WP_388627265.1">
    <property type="nucleotide sequence ID" value="NZ_JBIAUT010000004.1"/>
</dbReference>
<organism evidence="3 4">
    <name type="scientific">Streptomyces nondiastaticus</name>
    <dbReference type="NCBI Taxonomy" id="3154512"/>
    <lineage>
        <taxon>Bacteria</taxon>
        <taxon>Bacillati</taxon>
        <taxon>Actinomycetota</taxon>
        <taxon>Actinomycetes</taxon>
        <taxon>Kitasatosporales</taxon>
        <taxon>Streptomycetaceae</taxon>
        <taxon>Streptomyces</taxon>
    </lineage>
</organism>
<accession>A0ABW6TY93</accession>
<comment type="caution">
    <text evidence="3">The sequence shown here is derived from an EMBL/GenBank/DDBJ whole genome shotgun (WGS) entry which is preliminary data.</text>
</comment>
<keyword evidence="2" id="KW-0812">Transmembrane</keyword>
<proteinExistence type="predicted"/>
<protein>
    <recommendedName>
        <fullName evidence="5">Integral membrane protein</fullName>
    </recommendedName>
</protein>
<name>A0ABW6TY93_9ACTN</name>
<keyword evidence="2" id="KW-0472">Membrane</keyword>
<dbReference type="Proteomes" id="UP001602123">
    <property type="component" value="Unassembled WGS sequence"/>
</dbReference>
<feature type="transmembrane region" description="Helical" evidence="2">
    <location>
        <begin position="32"/>
        <end position="53"/>
    </location>
</feature>
<feature type="transmembrane region" description="Helical" evidence="2">
    <location>
        <begin position="93"/>
        <end position="110"/>
    </location>
</feature>
<evidence type="ECO:0000256" key="1">
    <source>
        <dbReference type="SAM" id="MobiDB-lite"/>
    </source>
</evidence>
<sequence>MTHSIMPGHHHAAHEGPGPVARGTRLGEPARWTWAVPLTGGVALGLFAIFLAGNNGYTTGAAVVIGVVAGLIAMAAGYALLRERNTMIAEVRAAAFGALFGGSMGFLHALSGGTVIRSAGIGVLTGLGMGVASYYVFYGHEHRADMRREVTRRDVTRRGG</sequence>
<evidence type="ECO:0008006" key="5">
    <source>
        <dbReference type="Google" id="ProtNLM"/>
    </source>
</evidence>
<evidence type="ECO:0000313" key="4">
    <source>
        <dbReference type="Proteomes" id="UP001602123"/>
    </source>
</evidence>
<gene>
    <name evidence="3" type="ORF">ACFYZM_14885</name>
</gene>